<keyword evidence="5" id="KW-1185">Reference proteome</keyword>
<dbReference type="AlphaFoldDB" id="T0PV72"/>
<proteinExistence type="predicted"/>
<reference evidence="4 5" key="1">
    <citation type="submission" date="2012-04" db="EMBL/GenBank/DDBJ databases">
        <title>The Genome Sequence of Saprolegnia declina VS20.</title>
        <authorList>
            <consortium name="The Broad Institute Genome Sequencing Platform"/>
            <person name="Russ C."/>
            <person name="Nusbaum C."/>
            <person name="Tyler B."/>
            <person name="van West P."/>
            <person name="Dieguez-Uribeondo J."/>
            <person name="de Bruijn I."/>
            <person name="Tripathy S."/>
            <person name="Jiang R."/>
            <person name="Young S.K."/>
            <person name="Zeng Q."/>
            <person name="Gargeya S."/>
            <person name="Fitzgerald M."/>
            <person name="Haas B."/>
            <person name="Abouelleil A."/>
            <person name="Alvarado L."/>
            <person name="Arachchi H.M."/>
            <person name="Berlin A."/>
            <person name="Chapman S.B."/>
            <person name="Goldberg J."/>
            <person name="Griggs A."/>
            <person name="Gujja S."/>
            <person name="Hansen M."/>
            <person name="Howarth C."/>
            <person name="Imamovic A."/>
            <person name="Larimer J."/>
            <person name="McCowen C."/>
            <person name="Montmayeur A."/>
            <person name="Murphy C."/>
            <person name="Neiman D."/>
            <person name="Pearson M."/>
            <person name="Priest M."/>
            <person name="Roberts A."/>
            <person name="Saif S."/>
            <person name="Shea T."/>
            <person name="Sisk P."/>
            <person name="Sykes S."/>
            <person name="Wortman J."/>
            <person name="Nusbaum C."/>
            <person name="Birren B."/>
        </authorList>
    </citation>
    <scope>NUCLEOTIDE SEQUENCE [LARGE SCALE GENOMIC DNA]</scope>
    <source>
        <strain evidence="4 5">VS20</strain>
    </source>
</reference>
<dbReference type="GO" id="GO:0003855">
    <property type="term" value="F:3-dehydroquinate dehydratase activity"/>
    <property type="evidence" value="ECO:0007669"/>
    <property type="project" value="UniProtKB-EC"/>
</dbReference>
<gene>
    <name evidence="4" type="ORF">SDRG_12862</name>
</gene>
<evidence type="ECO:0000256" key="3">
    <source>
        <dbReference type="SAM" id="MobiDB-lite"/>
    </source>
</evidence>
<dbReference type="EC" id="4.2.1.10" evidence="1"/>
<keyword evidence="2" id="KW-0456">Lyase</keyword>
<dbReference type="InParanoid" id="T0PV72"/>
<dbReference type="GeneID" id="19953589"/>
<name>T0PV72_SAPDV</name>
<dbReference type="OrthoDB" id="63916at2759"/>
<feature type="region of interest" description="Disordered" evidence="3">
    <location>
        <begin position="70"/>
        <end position="123"/>
    </location>
</feature>
<dbReference type="VEuPathDB" id="FungiDB:SDRG_12862"/>
<protein>
    <recommendedName>
        <fullName evidence="1">3-dehydroquinate dehydratase</fullName>
        <ecNumber evidence="1">4.2.1.10</ecNumber>
    </recommendedName>
</protein>
<evidence type="ECO:0000313" key="5">
    <source>
        <dbReference type="Proteomes" id="UP000030762"/>
    </source>
</evidence>
<dbReference type="EMBL" id="JH767184">
    <property type="protein sequence ID" value="EQC29399.1"/>
    <property type="molecule type" value="Genomic_DNA"/>
</dbReference>
<sequence>MWQVRAAARRLGPWRRAYATKKTADDYFLPNLFGSVHSTTLSPSNAPTRSEAEEMYESDMDLLDAELSSLLGPLPDKEDDAAYDPTSPRRIEQPRPPVPRYIDPQPAHYTSTPPTPVQAAPTTPVWSTSTVVGDVHILNGPCSLVHGNVLAGTQVSWSRLEAQLRASAKGVSLTSSHTNDEGAVIDVLLSSAASTTIVLNTGGLLGAGIRRAMELSHARVILINPLGSPETSPVPVGLRYISGFGAVTYELALLAAIKHDA</sequence>
<dbReference type="Gene3D" id="3.40.50.9100">
    <property type="entry name" value="Dehydroquinase, class II"/>
    <property type="match status" value="1"/>
</dbReference>
<dbReference type="SUPFAM" id="SSF52304">
    <property type="entry name" value="Type II 3-dehydroquinate dehydratase"/>
    <property type="match status" value="1"/>
</dbReference>
<evidence type="ECO:0000256" key="2">
    <source>
        <dbReference type="ARBA" id="ARBA00023239"/>
    </source>
</evidence>
<accession>T0PV72</accession>
<evidence type="ECO:0000256" key="1">
    <source>
        <dbReference type="ARBA" id="ARBA00012060"/>
    </source>
</evidence>
<dbReference type="InterPro" id="IPR036441">
    <property type="entry name" value="DHquinase_II_sf"/>
</dbReference>
<organism evidence="4 5">
    <name type="scientific">Saprolegnia diclina (strain VS20)</name>
    <dbReference type="NCBI Taxonomy" id="1156394"/>
    <lineage>
        <taxon>Eukaryota</taxon>
        <taxon>Sar</taxon>
        <taxon>Stramenopiles</taxon>
        <taxon>Oomycota</taxon>
        <taxon>Saprolegniomycetes</taxon>
        <taxon>Saprolegniales</taxon>
        <taxon>Saprolegniaceae</taxon>
        <taxon>Saprolegnia</taxon>
    </lineage>
</organism>
<evidence type="ECO:0000313" key="4">
    <source>
        <dbReference type="EMBL" id="EQC29399.1"/>
    </source>
</evidence>
<dbReference type="RefSeq" id="XP_008617166.1">
    <property type="nucleotide sequence ID" value="XM_008618944.1"/>
</dbReference>
<dbReference type="OMA" id="TRHLGPW"/>
<dbReference type="eggNOG" id="ENOG502T1FF">
    <property type="taxonomic scope" value="Eukaryota"/>
</dbReference>
<dbReference type="Proteomes" id="UP000030762">
    <property type="component" value="Unassembled WGS sequence"/>
</dbReference>